<evidence type="ECO:0000256" key="4">
    <source>
        <dbReference type="ARBA" id="ARBA00010300"/>
    </source>
</evidence>
<dbReference type="GeneID" id="115479347"/>
<feature type="coiled-coil region" evidence="12">
    <location>
        <begin position="396"/>
        <end position="542"/>
    </location>
</feature>
<dbReference type="Proteomes" id="UP000515156">
    <property type="component" value="Chromosome 10"/>
</dbReference>
<evidence type="ECO:0000313" key="16">
    <source>
        <dbReference type="RefSeq" id="XP_030073087.1"/>
    </source>
</evidence>
<evidence type="ECO:0000313" key="15">
    <source>
        <dbReference type="Proteomes" id="UP000515156"/>
    </source>
</evidence>
<keyword evidence="5" id="KW-0963">Cytoplasm</keyword>
<dbReference type="GO" id="GO:0001525">
    <property type="term" value="P:angiogenesis"/>
    <property type="evidence" value="ECO:0007669"/>
    <property type="project" value="TreeGrafter"/>
</dbReference>
<dbReference type="GO" id="GO:0035329">
    <property type="term" value="P:hippo signaling"/>
    <property type="evidence" value="ECO:0007669"/>
    <property type="project" value="TreeGrafter"/>
</dbReference>
<dbReference type="Pfam" id="PF12240">
    <property type="entry name" value="Angiomotin_C"/>
    <property type="match status" value="1"/>
</dbReference>
<dbReference type="OrthoDB" id="5974715at2759"/>
<dbReference type="KEGG" id="muo:115479347"/>
<dbReference type="GO" id="GO:0016055">
    <property type="term" value="P:Wnt signaling pathway"/>
    <property type="evidence" value="ECO:0007669"/>
    <property type="project" value="UniProtKB-KW"/>
</dbReference>
<accession>A0A6P7Z153</accession>
<dbReference type="GO" id="GO:0030334">
    <property type="term" value="P:regulation of cell migration"/>
    <property type="evidence" value="ECO:0007669"/>
    <property type="project" value="TreeGrafter"/>
</dbReference>
<dbReference type="InterPro" id="IPR051747">
    <property type="entry name" value="Angiomotin-like"/>
</dbReference>
<dbReference type="FunCoup" id="A0A6P7Z153">
    <property type="interactions" value="694"/>
</dbReference>
<dbReference type="GO" id="GO:0055037">
    <property type="term" value="C:recycling endosome"/>
    <property type="evidence" value="ECO:0007669"/>
    <property type="project" value="UniProtKB-SubCell"/>
</dbReference>
<dbReference type="PANTHER" id="PTHR14826:SF3">
    <property type="entry name" value="ANGIOMOTIN-LIKE PROTEIN 2"/>
    <property type="match status" value="1"/>
</dbReference>
<dbReference type="GO" id="GO:0005886">
    <property type="term" value="C:plasma membrane"/>
    <property type="evidence" value="ECO:0007669"/>
    <property type="project" value="TreeGrafter"/>
</dbReference>
<evidence type="ECO:0000256" key="13">
    <source>
        <dbReference type="SAM" id="MobiDB-lite"/>
    </source>
</evidence>
<feature type="compositionally biased region" description="Polar residues" evidence="13">
    <location>
        <begin position="56"/>
        <end position="76"/>
    </location>
</feature>
<feature type="compositionally biased region" description="Basic and acidic residues" evidence="13">
    <location>
        <begin position="690"/>
        <end position="703"/>
    </location>
</feature>
<sequence length="743" mass="84795">MRTAEDSSGTVLHRLIQEQLRYGNLTENQTLLAIQQQALRSGSGSNGSPQSSLESLTQEETQMVQQSTRQEPQGQEHQCDHFYLENPVHQVYQFQHKGEALPTYEEAKVYSQYYASQRGQACHRAHANQGQCRANAGGTTQINGCQDEFLKELRHGHVRSLSERLMQMSLERNGTKSQNYMSSSQSYPQLSRNYQLSASRGSHTKELEPSGPPPDHPVFVASQEPSIRYSLESRQYSRECDIFQQPELRVMQAQIPQPFMQQQHSLRYNPLASITPTGMEALMTAQVNSASGHMAQMEALLRENEKLHREVESYSEKANRIQKLEKEIQRISEEYENLMKASAKREALEKTMRNKMEVEMRRLQDFDRDLRERLETANKQLAMKTLEQEEDSQETVAKLLAQSREHQQEREKLEQEVALLHGVNEDQRRRAELLEQALSNAQTRSASLEDELRMKRAYVEKVERLQQALSQLQAACEKREQLELRLRTRLEQELKTLRAQQRQTTAQCGASELSIPILTEQLREKEERILALEADMTKWEQKYLEEHTMRQFAMDAAATAAAQRDTTIINHSPCHSPNSSFNEDHLMANHRHQEMENRIKTLHAQILEKDAVIKVFQQRTRKEPGRVLQGPLRPAKSVPSIFAASGTQYWQSPSPSERLADSTSRGSTDTFLIEEVKGASSNLATHSKHGSRDDSTQTDREAEQATGLESPLNSSSIGTSLEALTSVTTTKMPDLSDMIEILI</sequence>
<dbReference type="InterPro" id="IPR009114">
    <property type="entry name" value="Angiomotin"/>
</dbReference>
<dbReference type="InParanoid" id="A0A6P7Z153"/>
<dbReference type="AlphaFoldDB" id="A0A6P7Z153"/>
<dbReference type="InterPro" id="IPR024646">
    <property type="entry name" value="Angiomotin_C"/>
</dbReference>
<evidence type="ECO:0000256" key="11">
    <source>
        <dbReference type="ARBA" id="ARBA00023273"/>
    </source>
</evidence>
<protein>
    <submittedName>
        <fullName evidence="16">Angiomotin-like protein 2 isoform X1</fullName>
    </submittedName>
</protein>
<keyword evidence="7" id="KW-0879">Wnt signaling pathway</keyword>
<evidence type="ECO:0000256" key="10">
    <source>
        <dbReference type="ARBA" id="ARBA00023054"/>
    </source>
</evidence>
<keyword evidence="11" id="KW-0966">Cell projection</keyword>
<dbReference type="RefSeq" id="XP_030073087.1">
    <property type="nucleotide sequence ID" value="XM_030217227.1"/>
</dbReference>
<feature type="region of interest" description="Disordered" evidence="13">
    <location>
        <begin position="196"/>
        <end position="215"/>
    </location>
</feature>
<keyword evidence="8" id="KW-0967">Endosome</keyword>
<keyword evidence="15" id="KW-1185">Reference proteome</keyword>
<dbReference type="GO" id="GO:0030036">
    <property type="term" value="P:actin cytoskeleton organization"/>
    <property type="evidence" value="ECO:0007669"/>
    <property type="project" value="TreeGrafter"/>
</dbReference>
<reference evidence="16" key="1">
    <citation type="submission" date="2025-08" db="UniProtKB">
        <authorList>
            <consortium name="RefSeq"/>
        </authorList>
    </citation>
    <scope>IDENTIFICATION</scope>
</reference>
<keyword evidence="6" id="KW-0597">Phosphoprotein</keyword>
<dbReference type="PANTHER" id="PTHR14826">
    <property type="entry name" value="ANGIOMOTIN"/>
    <property type="match status" value="1"/>
</dbReference>
<feature type="compositionally biased region" description="Low complexity" evidence="13">
    <location>
        <begin position="41"/>
        <end position="55"/>
    </location>
</feature>
<feature type="domain" description="Angiomotin C-terminal" evidence="14">
    <location>
        <begin position="458"/>
        <end position="652"/>
    </location>
</feature>
<gene>
    <name evidence="16" type="primary">AMOTL2</name>
</gene>
<evidence type="ECO:0000259" key="14">
    <source>
        <dbReference type="Pfam" id="PF12240"/>
    </source>
</evidence>
<evidence type="ECO:0000256" key="7">
    <source>
        <dbReference type="ARBA" id="ARBA00022687"/>
    </source>
</evidence>
<evidence type="ECO:0000256" key="9">
    <source>
        <dbReference type="ARBA" id="ARBA00022949"/>
    </source>
</evidence>
<dbReference type="GO" id="GO:0002102">
    <property type="term" value="C:podosome"/>
    <property type="evidence" value="ECO:0007669"/>
    <property type="project" value="UniProtKB-SubCell"/>
</dbReference>
<evidence type="ECO:0000256" key="3">
    <source>
        <dbReference type="ARBA" id="ARBA00004496"/>
    </source>
</evidence>
<comment type="subcellular location">
    <subcellularLocation>
        <location evidence="2">Cell projection</location>
        <location evidence="2">Podosome</location>
    </subcellularLocation>
    <subcellularLocation>
        <location evidence="3">Cytoplasm</location>
    </subcellularLocation>
    <subcellularLocation>
        <location evidence="1">Recycling endosome</location>
    </subcellularLocation>
</comment>
<proteinExistence type="inferred from homology"/>
<keyword evidence="10 12" id="KW-0175">Coiled coil</keyword>
<dbReference type="CTD" id="51421"/>
<evidence type="ECO:0000256" key="1">
    <source>
        <dbReference type="ARBA" id="ARBA00004172"/>
    </source>
</evidence>
<comment type="similarity">
    <text evidence="4">Belongs to the angiomotin family.</text>
</comment>
<dbReference type="GO" id="GO:0003365">
    <property type="term" value="P:establishment of cell polarity involved in ameboidal cell migration"/>
    <property type="evidence" value="ECO:0007669"/>
    <property type="project" value="TreeGrafter"/>
</dbReference>
<name>A0A6P7Z153_9AMPH</name>
<feature type="region of interest" description="Disordered" evidence="13">
    <location>
        <begin position="678"/>
        <end position="717"/>
    </location>
</feature>
<feature type="coiled-coil region" evidence="12">
    <location>
        <begin position="290"/>
        <end position="358"/>
    </location>
</feature>
<feature type="region of interest" description="Disordered" evidence="13">
    <location>
        <begin position="646"/>
        <end position="666"/>
    </location>
</feature>
<dbReference type="GO" id="GO:0005923">
    <property type="term" value="C:bicellular tight junction"/>
    <property type="evidence" value="ECO:0007669"/>
    <property type="project" value="TreeGrafter"/>
</dbReference>
<evidence type="ECO:0000256" key="5">
    <source>
        <dbReference type="ARBA" id="ARBA00022490"/>
    </source>
</evidence>
<evidence type="ECO:0000256" key="8">
    <source>
        <dbReference type="ARBA" id="ARBA00022753"/>
    </source>
</evidence>
<keyword evidence="9" id="KW-0965">Cell junction</keyword>
<evidence type="ECO:0000256" key="12">
    <source>
        <dbReference type="SAM" id="Coils"/>
    </source>
</evidence>
<evidence type="ECO:0000256" key="2">
    <source>
        <dbReference type="ARBA" id="ARBA00004188"/>
    </source>
</evidence>
<organism evidence="15 16">
    <name type="scientific">Microcaecilia unicolor</name>
    <dbReference type="NCBI Taxonomy" id="1415580"/>
    <lineage>
        <taxon>Eukaryota</taxon>
        <taxon>Metazoa</taxon>
        <taxon>Chordata</taxon>
        <taxon>Craniata</taxon>
        <taxon>Vertebrata</taxon>
        <taxon>Euteleostomi</taxon>
        <taxon>Amphibia</taxon>
        <taxon>Gymnophiona</taxon>
        <taxon>Siphonopidae</taxon>
        <taxon>Microcaecilia</taxon>
    </lineage>
</organism>
<evidence type="ECO:0000256" key="6">
    <source>
        <dbReference type="ARBA" id="ARBA00022553"/>
    </source>
</evidence>
<feature type="region of interest" description="Disordered" evidence="13">
    <location>
        <begin position="40"/>
        <end position="76"/>
    </location>
</feature>
<dbReference type="PRINTS" id="PR01807">
    <property type="entry name" value="ANGIOMOTIN"/>
</dbReference>